<dbReference type="Pfam" id="PF00498">
    <property type="entry name" value="FHA"/>
    <property type="match status" value="1"/>
</dbReference>
<dbReference type="PANTHER" id="PTHR35204">
    <property type="entry name" value="YALI0A21131P"/>
    <property type="match status" value="1"/>
</dbReference>
<protein>
    <recommendedName>
        <fullName evidence="2">FHA domain-containing protein</fullName>
    </recommendedName>
</protein>
<reference evidence="3" key="1">
    <citation type="journal article" date="2019" name="Environ. Microbiol.">
        <title>Fungal ecological strategies reflected in gene transcription - a case study of two litter decomposers.</title>
        <authorList>
            <person name="Barbi F."/>
            <person name="Kohler A."/>
            <person name="Barry K."/>
            <person name="Baskaran P."/>
            <person name="Daum C."/>
            <person name="Fauchery L."/>
            <person name="Ihrmark K."/>
            <person name="Kuo A."/>
            <person name="LaButti K."/>
            <person name="Lipzen A."/>
            <person name="Morin E."/>
            <person name="Grigoriev I.V."/>
            <person name="Henrissat B."/>
            <person name="Lindahl B."/>
            <person name="Martin F."/>
        </authorList>
    </citation>
    <scope>NUCLEOTIDE SEQUENCE</scope>
    <source>
        <strain evidence="3">JB14</strain>
    </source>
</reference>
<dbReference type="OrthoDB" id="10261782at2759"/>
<proteinExistence type="predicted"/>
<feature type="compositionally biased region" description="Gly residues" evidence="1">
    <location>
        <begin position="339"/>
        <end position="355"/>
    </location>
</feature>
<dbReference type="InterPro" id="IPR038921">
    <property type="entry name" value="YOR389W-like"/>
</dbReference>
<organism evidence="3 4">
    <name type="scientific">Gymnopus androsaceus JB14</name>
    <dbReference type="NCBI Taxonomy" id="1447944"/>
    <lineage>
        <taxon>Eukaryota</taxon>
        <taxon>Fungi</taxon>
        <taxon>Dikarya</taxon>
        <taxon>Basidiomycota</taxon>
        <taxon>Agaricomycotina</taxon>
        <taxon>Agaricomycetes</taxon>
        <taxon>Agaricomycetidae</taxon>
        <taxon>Agaricales</taxon>
        <taxon>Marasmiineae</taxon>
        <taxon>Omphalotaceae</taxon>
        <taxon>Gymnopus</taxon>
    </lineage>
</organism>
<dbReference type="SUPFAM" id="SSF49879">
    <property type="entry name" value="SMAD/FHA domain"/>
    <property type="match status" value="1"/>
</dbReference>
<evidence type="ECO:0000259" key="2">
    <source>
        <dbReference type="PROSITE" id="PS50006"/>
    </source>
</evidence>
<dbReference type="Proteomes" id="UP000799118">
    <property type="component" value="Unassembled WGS sequence"/>
</dbReference>
<sequence length="529" mass="58730">MTAHTLTLTPTRYSLSFPPKSIKLERDAPIILGRQGKLGAGDPEKEKEKQESPSNGYFTTGVGINSVSRQHATVWMDHKEQIFIQDLDSSNGTFINGIRLRSHQPKRLNTGDILRLAYANSEDSSTASYIFNDLYSLLIHWPNTFHPNGHSVVPGELAPYTLLYHARKDTQIPPPSPEWLAFDPEMSYAIMASKIPGPTYFYTYRTVKPAKVLYFNGMSAAWGDGWLDTQYSVITGKGKTNGTQENEVSWWDDYGRAKALCQWGRSRGFAGIVRMNAGFEIIWCDFESPELKLVSSLNITPPGTPEARRSFPFPLDDFVIQDVGQDGSLTAPQRPPGGPGRGPGGGRRPGGGGAVVGARGVSKQHRSLPHLTLSYSEMVSFYHSRYQSLIPSRSGKPMQQHFLWEHVSDEDVRSFLDELDLVVSRTGLPGTGYNWQAAALDIVSFWADRIAQIETLLDVVNNPFIAYGEEFDASGHDIFFKLRSSPSIISNAAAPNTTALERCVYSATDFLEDADLKALMTPQESYFEN</sequence>
<keyword evidence="4" id="KW-1185">Reference proteome</keyword>
<evidence type="ECO:0000256" key="1">
    <source>
        <dbReference type="SAM" id="MobiDB-lite"/>
    </source>
</evidence>
<accession>A0A6A4H042</accession>
<dbReference type="Gene3D" id="2.60.200.20">
    <property type="match status" value="1"/>
</dbReference>
<name>A0A6A4H042_9AGAR</name>
<dbReference type="PANTHER" id="PTHR35204:SF1">
    <property type="entry name" value="ENTEROTOXIN"/>
    <property type="match status" value="1"/>
</dbReference>
<feature type="domain" description="FHA" evidence="2">
    <location>
        <begin position="30"/>
        <end position="100"/>
    </location>
</feature>
<dbReference type="EMBL" id="ML769647">
    <property type="protein sequence ID" value="KAE9390764.1"/>
    <property type="molecule type" value="Genomic_DNA"/>
</dbReference>
<gene>
    <name evidence="3" type="ORF">BT96DRAFT_1001970</name>
</gene>
<dbReference type="PROSITE" id="PS50006">
    <property type="entry name" value="FHA_DOMAIN"/>
    <property type="match status" value="1"/>
</dbReference>
<dbReference type="SMART" id="SM00240">
    <property type="entry name" value="FHA"/>
    <property type="match status" value="1"/>
</dbReference>
<evidence type="ECO:0000313" key="3">
    <source>
        <dbReference type="EMBL" id="KAE9390764.1"/>
    </source>
</evidence>
<dbReference type="InterPro" id="IPR008984">
    <property type="entry name" value="SMAD_FHA_dom_sf"/>
</dbReference>
<feature type="region of interest" description="Disordered" evidence="1">
    <location>
        <begin position="326"/>
        <end position="363"/>
    </location>
</feature>
<evidence type="ECO:0000313" key="4">
    <source>
        <dbReference type="Proteomes" id="UP000799118"/>
    </source>
</evidence>
<dbReference type="AlphaFoldDB" id="A0A6A4H042"/>
<dbReference type="InterPro" id="IPR000253">
    <property type="entry name" value="FHA_dom"/>
</dbReference>
<feature type="region of interest" description="Disordered" evidence="1">
    <location>
        <begin position="33"/>
        <end position="56"/>
    </location>
</feature>
<feature type="compositionally biased region" description="Basic and acidic residues" evidence="1">
    <location>
        <begin position="42"/>
        <end position="51"/>
    </location>
</feature>